<feature type="domain" description="Sialidase" evidence="6">
    <location>
        <begin position="176"/>
        <end position="453"/>
    </location>
</feature>
<feature type="chain" id="PRO_5039381743" description="exo-alpha-sialidase" evidence="5">
    <location>
        <begin position="22"/>
        <end position="517"/>
    </location>
</feature>
<evidence type="ECO:0000256" key="2">
    <source>
        <dbReference type="ARBA" id="ARBA00009348"/>
    </source>
</evidence>
<dbReference type="InterPro" id="IPR011040">
    <property type="entry name" value="Sialidase"/>
</dbReference>
<dbReference type="GO" id="GO:0016020">
    <property type="term" value="C:membrane"/>
    <property type="evidence" value="ECO:0007669"/>
    <property type="project" value="TreeGrafter"/>
</dbReference>
<dbReference type="GO" id="GO:0006689">
    <property type="term" value="P:ganglioside catabolic process"/>
    <property type="evidence" value="ECO:0007669"/>
    <property type="project" value="TreeGrafter"/>
</dbReference>
<keyword evidence="5" id="KW-0732">Signal</keyword>
<dbReference type="GO" id="GO:0009313">
    <property type="term" value="P:oligosaccharide catabolic process"/>
    <property type="evidence" value="ECO:0007669"/>
    <property type="project" value="TreeGrafter"/>
</dbReference>
<dbReference type="Proteomes" id="UP000823597">
    <property type="component" value="Unassembled WGS sequence"/>
</dbReference>
<dbReference type="PRINTS" id="PR01803">
    <property type="entry name" value="TCSIALIDASE"/>
</dbReference>
<dbReference type="Pfam" id="PF13859">
    <property type="entry name" value="BNR_3"/>
    <property type="match status" value="1"/>
</dbReference>
<evidence type="ECO:0000256" key="3">
    <source>
        <dbReference type="ARBA" id="ARBA00012733"/>
    </source>
</evidence>
<dbReference type="SUPFAM" id="SSF50939">
    <property type="entry name" value="Sialidases"/>
    <property type="match status" value="1"/>
</dbReference>
<dbReference type="EMBL" id="JADIME010000017">
    <property type="protein sequence ID" value="MBO8464683.1"/>
    <property type="molecule type" value="Genomic_DNA"/>
</dbReference>
<dbReference type="EC" id="3.2.1.18" evidence="3"/>
<dbReference type="PANTHER" id="PTHR10628">
    <property type="entry name" value="SIALIDASE"/>
    <property type="match status" value="1"/>
</dbReference>
<evidence type="ECO:0000313" key="9">
    <source>
        <dbReference type="Proteomes" id="UP000823597"/>
    </source>
</evidence>
<protein>
    <recommendedName>
        <fullName evidence="3">exo-alpha-sialidase</fullName>
        <ecNumber evidence="3">3.2.1.18</ecNumber>
    </recommendedName>
</protein>
<dbReference type="Pfam" id="PF14873">
    <property type="entry name" value="BNR_assoc_N"/>
    <property type="match status" value="1"/>
</dbReference>
<dbReference type="PANTHER" id="PTHR10628:SF30">
    <property type="entry name" value="EXO-ALPHA-SIALIDASE"/>
    <property type="match status" value="1"/>
</dbReference>
<dbReference type="InterPro" id="IPR029456">
    <property type="entry name" value="Sialidase_N"/>
</dbReference>
<dbReference type="AlphaFoldDB" id="A0A9D9I3X9"/>
<evidence type="ECO:0000256" key="1">
    <source>
        <dbReference type="ARBA" id="ARBA00000427"/>
    </source>
</evidence>
<sequence>MIYKSMFFLLAAAFAWQSSFAADSLRVNVPNVPLLNGKECNVLFAIDIVSDTENDVFSGVCLKFTDETDMSGIKSVALYKDGNDSVPLYDARHPRSRSLFLKAEDTLEYGKRSGYYALIGLDEDASLTGIVGFSLVSVETGGENIISEYLKENTFRRRNAVAVRDSGCDGAAAYRIPGLVTTSEGTLVAVYDIRYESSADLQGKIKIGTSRSTDGGKTWKPMKVAVDFEGYGGLPSGQNGAGDPCILYDGKNDRLWIASLWCHGMPGKRAWTASGQGLSPEETGQLVLVSSDDDGITWSEPVNITPMVKDESWYLLLQGPGRGTVMEDGTLVFPAQFIDSTRTPNATIIYSEDAGKTWKTGSPARTKTTESQVVEYPRGALMLNMRDDRGGSRAVYVSRDKGKTWEEHPSSKSALREPVCMASLIAVKAEDNVTGKDLLIFSNPDSSSERKDITVKISLDGGLTWPKEHQILLDEGYGWGYSCLTMIDDATVGILYESSVANITFQAIPLQDFFSME</sequence>
<dbReference type="GO" id="GO:0004308">
    <property type="term" value="F:exo-alpha-sialidase activity"/>
    <property type="evidence" value="ECO:0007669"/>
    <property type="project" value="UniProtKB-EC"/>
</dbReference>
<feature type="domain" description="Sialidase N-terminal" evidence="7">
    <location>
        <begin position="23"/>
        <end position="85"/>
    </location>
</feature>
<comment type="caution">
    <text evidence="8">The sequence shown here is derived from an EMBL/GenBank/DDBJ whole genome shotgun (WGS) entry which is preliminary data.</text>
</comment>
<evidence type="ECO:0000256" key="5">
    <source>
        <dbReference type="SAM" id="SignalP"/>
    </source>
</evidence>
<gene>
    <name evidence="8" type="ORF">IAB93_01645</name>
</gene>
<proteinExistence type="inferred from homology"/>
<dbReference type="Gene3D" id="2.60.40.1290">
    <property type="match status" value="1"/>
</dbReference>
<evidence type="ECO:0000259" key="7">
    <source>
        <dbReference type="Pfam" id="PF14873"/>
    </source>
</evidence>
<reference evidence="8" key="2">
    <citation type="journal article" date="2021" name="PeerJ">
        <title>Extensive microbial diversity within the chicken gut microbiome revealed by metagenomics and culture.</title>
        <authorList>
            <person name="Gilroy R."/>
            <person name="Ravi A."/>
            <person name="Getino M."/>
            <person name="Pursley I."/>
            <person name="Horton D.L."/>
            <person name="Alikhan N.F."/>
            <person name="Baker D."/>
            <person name="Gharbi K."/>
            <person name="Hall N."/>
            <person name="Watson M."/>
            <person name="Adriaenssens E.M."/>
            <person name="Foster-Nyarko E."/>
            <person name="Jarju S."/>
            <person name="Secka A."/>
            <person name="Antonio M."/>
            <person name="Oren A."/>
            <person name="Chaudhuri R.R."/>
            <person name="La Ragione R."/>
            <person name="Hildebrand F."/>
            <person name="Pallen M.J."/>
        </authorList>
    </citation>
    <scope>NUCLEOTIDE SEQUENCE</scope>
    <source>
        <strain evidence="8">10037</strain>
    </source>
</reference>
<keyword evidence="4" id="KW-0677">Repeat</keyword>
<dbReference type="InterPro" id="IPR026856">
    <property type="entry name" value="Sialidase_fam"/>
</dbReference>
<organism evidence="8 9">
    <name type="scientific">Candidatus Merdivivens pullistercoris</name>
    <dbReference type="NCBI Taxonomy" id="2840873"/>
    <lineage>
        <taxon>Bacteria</taxon>
        <taxon>Pseudomonadati</taxon>
        <taxon>Bacteroidota</taxon>
        <taxon>Bacteroidia</taxon>
        <taxon>Bacteroidales</taxon>
        <taxon>Muribaculaceae</taxon>
        <taxon>Muribaculaceae incertae sedis</taxon>
        <taxon>Candidatus Merdivivens</taxon>
    </lineage>
</organism>
<reference evidence="8" key="1">
    <citation type="submission" date="2020-10" db="EMBL/GenBank/DDBJ databases">
        <authorList>
            <person name="Gilroy R."/>
        </authorList>
    </citation>
    <scope>NUCLEOTIDE SEQUENCE</scope>
    <source>
        <strain evidence="8">10037</strain>
    </source>
</reference>
<comment type="similarity">
    <text evidence="2">Belongs to the glycosyl hydrolase 33 family.</text>
</comment>
<accession>A0A9D9I3X9</accession>
<name>A0A9D9I3X9_9BACT</name>
<evidence type="ECO:0000256" key="4">
    <source>
        <dbReference type="ARBA" id="ARBA00022737"/>
    </source>
</evidence>
<comment type="catalytic activity">
    <reaction evidence="1">
        <text>Hydrolysis of alpha-(2-&gt;3)-, alpha-(2-&gt;6)-, alpha-(2-&gt;8)- glycosidic linkages of terminal sialic acid residues in oligosaccharides, glycoproteins, glycolipids, colominic acid and synthetic substrates.</text>
        <dbReference type="EC" id="3.2.1.18"/>
    </reaction>
</comment>
<dbReference type="GO" id="GO:0005737">
    <property type="term" value="C:cytoplasm"/>
    <property type="evidence" value="ECO:0007669"/>
    <property type="project" value="TreeGrafter"/>
</dbReference>
<dbReference type="InterPro" id="IPR008377">
    <property type="entry name" value="Sialidase_trypan"/>
</dbReference>
<dbReference type="Gene3D" id="2.120.10.10">
    <property type="match status" value="1"/>
</dbReference>
<feature type="signal peptide" evidence="5">
    <location>
        <begin position="1"/>
        <end position="21"/>
    </location>
</feature>
<dbReference type="CDD" id="cd15482">
    <property type="entry name" value="Sialidase_non-viral"/>
    <property type="match status" value="1"/>
</dbReference>
<dbReference type="InterPro" id="IPR036278">
    <property type="entry name" value="Sialidase_sf"/>
</dbReference>
<evidence type="ECO:0000313" key="8">
    <source>
        <dbReference type="EMBL" id="MBO8464683.1"/>
    </source>
</evidence>
<evidence type="ECO:0000259" key="6">
    <source>
        <dbReference type="Pfam" id="PF13859"/>
    </source>
</evidence>